<evidence type="ECO:0000313" key="1">
    <source>
        <dbReference type="EMBL" id="PFX14101.1"/>
    </source>
</evidence>
<protein>
    <submittedName>
        <fullName evidence="1">Uncharacterized protein</fullName>
    </submittedName>
</protein>
<dbReference type="PANTHER" id="PTHR34239">
    <property type="entry name" value="APPLE DOMAIN-CONTAINING PROTEIN"/>
    <property type="match status" value="1"/>
</dbReference>
<dbReference type="Proteomes" id="UP000225706">
    <property type="component" value="Unassembled WGS sequence"/>
</dbReference>
<comment type="caution">
    <text evidence="1">The sequence shown here is derived from an EMBL/GenBank/DDBJ whole genome shotgun (WGS) entry which is preliminary data.</text>
</comment>
<evidence type="ECO:0000313" key="2">
    <source>
        <dbReference type="Proteomes" id="UP000225706"/>
    </source>
</evidence>
<organism evidence="1 2">
    <name type="scientific">Stylophora pistillata</name>
    <name type="common">Smooth cauliflower coral</name>
    <dbReference type="NCBI Taxonomy" id="50429"/>
    <lineage>
        <taxon>Eukaryota</taxon>
        <taxon>Metazoa</taxon>
        <taxon>Cnidaria</taxon>
        <taxon>Anthozoa</taxon>
        <taxon>Hexacorallia</taxon>
        <taxon>Scleractinia</taxon>
        <taxon>Astrocoeniina</taxon>
        <taxon>Pocilloporidae</taxon>
        <taxon>Stylophora</taxon>
    </lineage>
</organism>
<dbReference type="PANTHER" id="PTHR34239:SF2">
    <property type="entry name" value="TRANSPOSABLE ELEMENT P TRANSPOSASE_THAP9 CONSERVED DOMAIN-CONTAINING PROTEIN"/>
    <property type="match status" value="1"/>
</dbReference>
<dbReference type="EMBL" id="LSMT01000839">
    <property type="protein sequence ID" value="PFX14101.1"/>
    <property type="molecule type" value="Genomic_DNA"/>
</dbReference>
<sequence>MAFKLPYFTKKAMVNKVTDLPQFWNEDLKEIGIVGRVLSKGELEEEDDENIGHETSSVVSVDTRINNLTTRLSPEPTQSNQTLKEIAEELDISEKTGSSIDEELSKIVQSLIKDKLPAEKRQAKVNKYPRPANIMGLRAPRLNPPIRNQVSAQMRTQDSKYQKTQQSLVAAIVAITKVTDSILKNNSGEKECLPCLKDAIALTMNGLHDMNTIQRQAMKNDLHRDDAALCSSSTVE</sequence>
<gene>
    <name evidence="1" type="ORF">AWC38_SpisGene21769</name>
</gene>
<reference evidence="2" key="1">
    <citation type="journal article" date="2017" name="bioRxiv">
        <title>Comparative analysis of the genomes of Stylophora pistillata and Acropora digitifera provides evidence for extensive differences between species of corals.</title>
        <authorList>
            <person name="Voolstra C.R."/>
            <person name="Li Y."/>
            <person name="Liew Y.J."/>
            <person name="Baumgarten S."/>
            <person name="Zoccola D."/>
            <person name="Flot J.-F."/>
            <person name="Tambutte S."/>
            <person name="Allemand D."/>
            <person name="Aranda M."/>
        </authorList>
    </citation>
    <scope>NUCLEOTIDE SEQUENCE [LARGE SCALE GENOMIC DNA]</scope>
</reference>
<proteinExistence type="predicted"/>
<keyword evidence="2" id="KW-1185">Reference proteome</keyword>
<name>A0A2B4R8Y4_STYPI</name>
<dbReference type="AlphaFoldDB" id="A0A2B4R8Y4"/>
<accession>A0A2B4R8Y4</accession>